<proteinExistence type="predicted"/>
<dbReference type="WBParaSite" id="HPLM_0001692301-mRNA-1">
    <property type="protein sequence ID" value="HPLM_0001692301-mRNA-1"/>
    <property type="gene ID" value="HPLM_0001692301"/>
</dbReference>
<accession>A0A0N4WYH2</accession>
<evidence type="ECO:0000313" key="2">
    <source>
        <dbReference type="Proteomes" id="UP000268014"/>
    </source>
</evidence>
<dbReference type="Proteomes" id="UP000268014">
    <property type="component" value="Unassembled WGS sequence"/>
</dbReference>
<evidence type="ECO:0000313" key="1">
    <source>
        <dbReference type="EMBL" id="VDO62414.1"/>
    </source>
</evidence>
<dbReference type="OrthoDB" id="10483048at2759"/>
<name>A0A0N4WYH2_HAEPC</name>
<reference evidence="1 2" key="2">
    <citation type="submission" date="2018-11" db="EMBL/GenBank/DDBJ databases">
        <authorList>
            <consortium name="Pathogen Informatics"/>
        </authorList>
    </citation>
    <scope>NUCLEOTIDE SEQUENCE [LARGE SCALE GENOMIC DNA]</scope>
    <source>
        <strain evidence="1 2">MHpl1</strain>
    </source>
</reference>
<keyword evidence="2" id="KW-1185">Reference proteome</keyword>
<organism evidence="3">
    <name type="scientific">Haemonchus placei</name>
    <name type="common">Barber's pole worm</name>
    <dbReference type="NCBI Taxonomy" id="6290"/>
    <lineage>
        <taxon>Eukaryota</taxon>
        <taxon>Metazoa</taxon>
        <taxon>Ecdysozoa</taxon>
        <taxon>Nematoda</taxon>
        <taxon>Chromadorea</taxon>
        <taxon>Rhabditida</taxon>
        <taxon>Rhabditina</taxon>
        <taxon>Rhabditomorpha</taxon>
        <taxon>Strongyloidea</taxon>
        <taxon>Trichostrongylidae</taxon>
        <taxon>Haemonchus</taxon>
    </lineage>
</organism>
<protein>
    <submittedName>
        <fullName evidence="1 3">Uncharacterized protein</fullName>
    </submittedName>
</protein>
<reference evidence="3" key="1">
    <citation type="submission" date="2017-02" db="UniProtKB">
        <authorList>
            <consortium name="WormBaseParasite"/>
        </authorList>
    </citation>
    <scope>IDENTIFICATION</scope>
</reference>
<dbReference type="EMBL" id="UZAF01019657">
    <property type="protein sequence ID" value="VDO62414.1"/>
    <property type="molecule type" value="Genomic_DNA"/>
</dbReference>
<sequence>MATWHRLERHQTEGVQSVIPCRKSVRFRYFDFDEAASVLESALMSGPPPPREHSPLPPGFWGNLGDMPLVRGSPSALPVIAKPQRPRMGTAEYQRRFSSESIRRRSLIDKEILQALQYTGKRFADCTTIIGIVMLVQLQVFVRKDPTRDFFPYAVD</sequence>
<evidence type="ECO:0000313" key="3">
    <source>
        <dbReference type="WBParaSite" id="HPLM_0001692301-mRNA-1"/>
    </source>
</evidence>
<dbReference type="AlphaFoldDB" id="A0A0N4WYH2"/>
<gene>
    <name evidence="1" type="ORF">HPLM_LOCUS16915</name>
</gene>